<gene>
    <name evidence="2" type="ORF">TM35_000541180</name>
</gene>
<feature type="region of interest" description="Disordered" evidence="1">
    <location>
        <begin position="119"/>
        <end position="141"/>
    </location>
</feature>
<keyword evidence="3" id="KW-1185">Reference proteome</keyword>
<dbReference type="RefSeq" id="XP_028877960.1">
    <property type="nucleotide sequence ID" value="XM_029030743.1"/>
</dbReference>
<proteinExistence type="predicted"/>
<dbReference type="EMBL" id="NBCO01000054">
    <property type="protein sequence ID" value="ORC83894.1"/>
    <property type="molecule type" value="Genomic_DNA"/>
</dbReference>
<evidence type="ECO:0000313" key="2">
    <source>
        <dbReference type="EMBL" id="ORC83894.1"/>
    </source>
</evidence>
<feature type="compositionally biased region" description="Basic and acidic residues" evidence="1">
    <location>
        <begin position="13"/>
        <end position="24"/>
    </location>
</feature>
<dbReference type="GeneID" id="39990523"/>
<evidence type="ECO:0000256" key="1">
    <source>
        <dbReference type="SAM" id="MobiDB-lite"/>
    </source>
</evidence>
<organism evidence="2 3">
    <name type="scientific">Trypanosoma theileri</name>
    <dbReference type="NCBI Taxonomy" id="67003"/>
    <lineage>
        <taxon>Eukaryota</taxon>
        <taxon>Discoba</taxon>
        <taxon>Euglenozoa</taxon>
        <taxon>Kinetoplastea</taxon>
        <taxon>Metakinetoplastina</taxon>
        <taxon>Trypanosomatida</taxon>
        <taxon>Trypanosomatidae</taxon>
        <taxon>Trypanosoma</taxon>
    </lineage>
</organism>
<evidence type="ECO:0000313" key="3">
    <source>
        <dbReference type="Proteomes" id="UP000192257"/>
    </source>
</evidence>
<dbReference type="AlphaFoldDB" id="A0A1X0NGJ5"/>
<dbReference type="VEuPathDB" id="TriTrypDB:TM35_000541180"/>
<feature type="region of interest" description="Disordered" evidence="1">
    <location>
        <begin position="158"/>
        <end position="234"/>
    </location>
</feature>
<name>A0A1X0NGJ5_9TRYP</name>
<feature type="compositionally biased region" description="Polar residues" evidence="1">
    <location>
        <begin position="158"/>
        <end position="190"/>
    </location>
</feature>
<accession>A0A1X0NGJ5</accession>
<sequence length="234" mass="26545">MTSLAKIYGAPDSSRKHEKGSSGENRRKYVFDTYDRNTADGDIIVRCHMGRGRSLMMCVLGDNEEIVDVCGSRTEEEDQRSLYRSTVCMDGHIYARIEWQELKRRERINKERFASRHDAPFSIGRLPRPYRQMQGEGEYELRSQSRSNLYYGDASKLSRNPSSFVSASTRNASPVNSIRRQREGSTSVFSQGGRPRDNAGTLPYIRKASAASSVQLSPSRRANRSPRLILPAIK</sequence>
<dbReference type="OrthoDB" id="251869at2759"/>
<feature type="compositionally biased region" description="Polar residues" evidence="1">
    <location>
        <begin position="210"/>
        <end position="220"/>
    </location>
</feature>
<reference evidence="2 3" key="1">
    <citation type="submission" date="2017-03" db="EMBL/GenBank/DDBJ databases">
        <title>An alternative strategy for trypanosome survival in the mammalian bloodstream revealed through genome and transcriptome analysis of the ubiquitous bovine parasite Trypanosoma (Megatrypanum) theileri.</title>
        <authorList>
            <person name="Kelly S."/>
            <person name="Ivens A."/>
            <person name="Mott A."/>
            <person name="O'Neill E."/>
            <person name="Emms D."/>
            <person name="Macleod O."/>
            <person name="Voorheis P."/>
            <person name="Matthews J."/>
            <person name="Matthews K."/>
            <person name="Carrington M."/>
        </authorList>
    </citation>
    <scope>NUCLEOTIDE SEQUENCE [LARGE SCALE GENOMIC DNA]</scope>
    <source>
        <strain evidence="2">Edinburgh</strain>
    </source>
</reference>
<protein>
    <submittedName>
        <fullName evidence="2">Uncharacterized protein</fullName>
    </submittedName>
</protein>
<feature type="region of interest" description="Disordered" evidence="1">
    <location>
        <begin position="1"/>
        <end position="24"/>
    </location>
</feature>
<dbReference type="Proteomes" id="UP000192257">
    <property type="component" value="Unassembled WGS sequence"/>
</dbReference>
<comment type="caution">
    <text evidence="2">The sequence shown here is derived from an EMBL/GenBank/DDBJ whole genome shotgun (WGS) entry which is preliminary data.</text>
</comment>